<evidence type="ECO:0000313" key="2">
    <source>
        <dbReference type="Proteomes" id="UP000887458"/>
    </source>
</evidence>
<protein>
    <submittedName>
        <fullName evidence="1">Uncharacterized protein</fullName>
    </submittedName>
</protein>
<proteinExistence type="predicted"/>
<organism evidence="1 2">
    <name type="scientific">Dermatophagoides pteronyssinus</name>
    <name type="common">European house dust mite</name>
    <dbReference type="NCBI Taxonomy" id="6956"/>
    <lineage>
        <taxon>Eukaryota</taxon>
        <taxon>Metazoa</taxon>
        <taxon>Ecdysozoa</taxon>
        <taxon>Arthropoda</taxon>
        <taxon>Chelicerata</taxon>
        <taxon>Arachnida</taxon>
        <taxon>Acari</taxon>
        <taxon>Acariformes</taxon>
        <taxon>Sarcoptiformes</taxon>
        <taxon>Astigmata</taxon>
        <taxon>Psoroptidia</taxon>
        <taxon>Analgoidea</taxon>
        <taxon>Pyroglyphidae</taxon>
        <taxon>Dermatophagoidinae</taxon>
        <taxon>Dermatophagoides</taxon>
    </lineage>
</organism>
<reference evidence="1 2" key="2">
    <citation type="journal article" date="2022" name="Mol. Biol. Evol.">
        <title>Comparative Genomics Reveals Insights into the Divergent Evolution of Astigmatic Mites and Household Pest Adaptations.</title>
        <authorList>
            <person name="Xiong Q."/>
            <person name="Wan A.T."/>
            <person name="Liu X."/>
            <person name="Fung C.S."/>
            <person name="Xiao X."/>
            <person name="Malainual N."/>
            <person name="Hou J."/>
            <person name="Wang L."/>
            <person name="Wang M."/>
            <person name="Yang K.Y."/>
            <person name="Cui Y."/>
            <person name="Leung E.L."/>
            <person name="Nong W."/>
            <person name="Shin S.K."/>
            <person name="Au S.W."/>
            <person name="Jeong K.Y."/>
            <person name="Chew F.T."/>
            <person name="Hui J.H."/>
            <person name="Leung T.F."/>
            <person name="Tungtrongchitr A."/>
            <person name="Zhong N."/>
            <person name="Liu Z."/>
            <person name="Tsui S.K."/>
        </authorList>
    </citation>
    <scope>NUCLEOTIDE SEQUENCE [LARGE SCALE GENOMIC DNA]</scope>
    <source>
        <strain evidence="1">Derp</strain>
    </source>
</reference>
<dbReference type="Proteomes" id="UP000887458">
    <property type="component" value="Unassembled WGS sequence"/>
</dbReference>
<comment type="caution">
    <text evidence="1">The sequence shown here is derived from an EMBL/GenBank/DDBJ whole genome shotgun (WGS) entry which is preliminary data.</text>
</comment>
<dbReference type="EMBL" id="NJHN03000123">
    <property type="protein sequence ID" value="KAH9413041.1"/>
    <property type="molecule type" value="Genomic_DNA"/>
</dbReference>
<gene>
    <name evidence="1" type="ORF">DERP_006726</name>
</gene>
<sequence length="159" mass="17772">MFDRRTTTTTTITKEKNKNKNKSTSSAIIVMIIESYCKCLNITFFEQLENLLMIQNFLLFLPLIFRSLKSRIVDPLDSCLIEVVVLIGCKLDELVVEFGVQLGGNGIVDPLLFVFDDDDVINDPGKRPGVDDVPVIDKPLGFNDPVDNANKPALTTYTT</sequence>
<keyword evidence="2" id="KW-1185">Reference proteome</keyword>
<accession>A0ABQ8IRU0</accession>
<reference evidence="1 2" key="1">
    <citation type="journal article" date="2018" name="J. Allergy Clin. Immunol.">
        <title>High-quality assembly of Dermatophagoides pteronyssinus genome and transcriptome reveals a wide range of novel allergens.</title>
        <authorList>
            <person name="Liu X.Y."/>
            <person name="Yang K.Y."/>
            <person name="Wang M.Q."/>
            <person name="Kwok J.S."/>
            <person name="Zeng X."/>
            <person name="Yang Z."/>
            <person name="Xiao X.J."/>
            <person name="Lau C.P."/>
            <person name="Li Y."/>
            <person name="Huang Z.M."/>
            <person name="Ba J.G."/>
            <person name="Yim A.K."/>
            <person name="Ouyang C.Y."/>
            <person name="Ngai S.M."/>
            <person name="Chan T.F."/>
            <person name="Leung E.L."/>
            <person name="Liu L."/>
            <person name="Liu Z.G."/>
            <person name="Tsui S.K."/>
        </authorList>
    </citation>
    <scope>NUCLEOTIDE SEQUENCE [LARGE SCALE GENOMIC DNA]</scope>
    <source>
        <strain evidence="1">Derp</strain>
    </source>
</reference>
<evidence type="ECO:0000313" key="1">
    <source>
        <dbReference type="EMBL" id="KAH9413041.1"/>
    </source>
</evidence>
<name>A0ABQ8IRU0_DERPT</name>